<dbReference type="RefSeq" id="WP_382222439.1">
    <property type="nucleotide sequence ID" value="NZ_JBHTCA010000005.1"/>
</dbReference>
<evidence type="ECO:0000313" key="3">
    <source>
        <dbReference type="Proteomes" id="UP001596501"/>
    </source>
</evidence>
<name>A0ABW2QLU0_9BURK</name>
<dbReference type="SUPFAM" id="SSF53850">
    <property type="entry name" value="Periplasmic binding protein-like II"/>
    <property type="match status" value="1"/>
</dbReference>
<accession>A0ABW2QLU0</accession>
<dbReference type="PIRSF" id="PIRSF017082">
    <property type="entry name" value="YflP"/>
    <property type="match status" value="1"/>
</dbReference>
<comment type="similarity">
    <text evidence="1">Belongs to the UPF0065 (bug) family.</text>
</comment>
<dbReference type="PROSITE" id="PS51318">
    <property type="entry name" value="TAT"/>
    <property type="match status" value="1"/>
</dbReference>
<dbReference type="EMBL" id="JBHTCA010000005">
    <property type="protein sequence ID" value="MFC7409147.1"/>
    <property type="molecule type" value="Genomic_DNA"/>
</dbReference>
<protein>
    <submittedName>
        <fullName evidence="2">Bug family tripartite tricarboxylate transporter substrate binding protein</fullName>
    </submittedName>
</protein>
<dbReference type="InterPro" id="IPR042100">
    <property type="entry name" value="Bug_dom1"/>
</dbReference>
<dbReference type="Pfam" id="PF03401">
    <property type="entry name" value="TctC"/>
    <property type="match status" value="1"/>
</dbReference>
<dbReference type="PANTHER" id="PTHR42928">
    <property type="entry name" value="TRICARBOXYLATE-BINDING PROTEIN"/>
    <property type="match status" value="1"/>
</dbReference>
<reference evidence="3" key="1">
    <citation type="journal article" date="2019" name="Int. J. Syst. Evol. Microbiol.">
        <title>The Global Catalogue of Microorganisms (GCM) 10K type strain sequencing project: providing services to taxonomists for standard genome sequencing and annotation.</title>
        <authorList>
            <consortium name="The Broad Institute Genomics Platform"/>
            <consortium name="The Broad Institute Genome Sequencing Center for Infectious Disease"/>
            <person name="Wu L."/>
            <person name="Ma J."/>
        </authorList>
    </citation>
    <scope>NUCLEOTIDE SEQUENCE [LARGE SCALE GENOMIC DNA]</scope>
    <source>
        <strain evidence="3">CGMCC 1.12371</strain>
    </source>
</reference>
<dbReference type="Gene3D" id="3.40.190.150">
    <property type="entry name" value="Bordetella uptake gene, domain 1"/>
    <property type="match status" value="1"/>
</dbReference>
<gene>
    <name evidence="2" type="ORF">ACFQPB_09770</name>
</gene>
<dbReference type="InterPro" id="IPR005064">
    <property type="entry name" value="BUG"/>
</dbReference>
<dbReference type="Gene3D" id="3.40.190.10">
    <property type="entry name" value="Periplasmic binding protein-like II"/>
    <property type="match status" value="1"/>
</dbReference>
<comment type="caution">
    <text evidence="2">The sequence shown here is derived from an EMBL/GenBank/DDBJ whole genome shotgun (WGS) entry which is preliminary data.</text>
</comment>
<keyword evidence="3" id="KW-1185">Reference proteome</keyword>
<organism evidence="2 3">
    <name type="scientific">Hydrogenophaga atypica</name>
    <dbReference type="NCBI Taxonomy" id="249409"/>
    <lineage>
        <taxon>Bacteria</taxon>
        <taxon>Pseudomonadati</taxon>
        <taxon>Pseudomonadota</taxon>
        <taxon>Betaproteobacteria</taxon>
        <taxon>Burkholderiales</taxon>
        <taxon>Comamonadaceae</taxon>
        <taxon>Hydrogenophaga</taxon>
    </lineage>
</organism>
<evidence type="ECO:0000256" key="1">
    <source>
        <dbReference type="ARBA" id="ARBA00006987"/>
    </source>
</evidence>
<dbReference type="InterPro" id="IPR006311">
    <property type="entry name" value="TAT_signal"/>
</dbReference>
<dbReference type="PANTHER" id="PTHR42928:SF5">
    <property type="entry name" value="BLR1237 PROTEIN"/>
    <property type="match status" value="1"/>
</dbReference>
<evidence type="ECO:0000313" key="2">
    <source>
        <dbReference type="EMBL" id="MFC7409147.1"/>
    </source>
</evidence>
<proteinExistence type="inferred from homology"/>
<dbReference type="Proteomes" id="UP001596501">
    <property type="component" value="Unassembled WGS sequence"/>
</dbReference>
<dbReference type="CDD" id="cd13579">
    <property type="entry name" value="PBP2_Bug_NagM"/>
    <property type="match status" value="1"/>
</dbReference>
<sequence>MVTSLARRSVLRHLGALATAATVPGLSFAQSSGVPLRIVVGFPPGGATDTVARILVERLREALGGQTIIVDNKAGAGGQIAAQALKTAAPDGHTLMLSIDHTQVIVPLTMNTAGYDAVQDFTPVAGVAQYFNALAVNSSIGVRSVSELAAWLKANPSQQNYGIPAPGSVPQFAGFILGKSMGLPLNPIPYKGGAPLIADLLGAQVPMGFASLTELIEHHRSGKLRVLATTGTQRSKTAPDIPTFQELGLKGLDKNPWLGFFGPRGLPPATVERFNAAVRKALGDADVREKLAKLGNEAMPSTAAELGHWVADAHAHWSGVIRESGFTPG</sequence>